<dbReference type="InterPro" id="IPR012349">
    <property type="entry name" value="Split_barrel_FMN-bd"/>
</dbReference>
<dbReference type="InterPro" id="IPR002563">
    <property type="entry name" value="Flavin_Rdtase-like_dom"/>
</dbReference>
<dbReference type="PRINTS" id="PR00412">
    <property type="entry name" value="EPOXHYDRLASE"/>
</dbReference>
<accession>A0ABN0QWB7</accession>
<dbReference type="GO" id="GO:0016787">
    <property type="term" value="F:hydrolase activity"/>
    <property type="evidence" value="ECO:0007669"/>
    <property type="project" value="UniProtKB-KW"/>
</dbReference>
<dbReference type="PANTHER" id="PTHR43329">
    <property type="entry name" value="EPOXIDE HYDROLASE"/>
    <property type="match status" value="1"/>
</dbReference>
<dbReference type="SUPFAM" id="SSF53474">
    <property type="entry name" value="alpha/beta-Hydrolases"/>
    <property type="match status" value="1"/>
</dbReference>
<comment type="caution">
    <text evidence="3">The sequence shown here is derived from an EMBL/GenBank/DDBJ whole genome shotgun (WGS) entry which is preliminary data.</text>
</comment>
<reference evidence="3 4" key="1">
    <citation type="submission" date="2014-01" db="EMBL/GenBank/DDBJ databases">
        <authorList>
            <person name="Dobos K."/>
            <person name="Lenaerts A."/>
            <person name="Ordway D."/>
            <person name="DeGroote M.A."/>
            <person name="Parker T."/>
            <person name="Sizemore C."/>
            <person name="Tallon L.J."/>
            <person name="Sadzewicz L.K."/>
            <person name="Sengamalay N."/>
            <person name="Fraser C.M."/>
            <person name="Hine E."/>
            <person name="Shefchek K.A."/>
            <person name="Das S.P."/>
            <person name="Tettelin H."/>
        </authorList>
    </citation>
    <scope>NUCLEOTIDE SEQUENCE [LARGE SCALE GENOMIC DNA]</scope>
    <source>
        <strain evidence="3 4">Harvey</strain>
    </source>
</reference>
<gene>
    <name evidence="3" type="ORF">I551_4491</name>
</gene>
<dbReference type="InterPro" id="IPR000639">
    <property type="entry name" value="Epox_hydrolase-like"/>
</dbReference>
<evidence type="ECO:0000259" key="2">
    <source>
        <dbReference type="SMART" id="SM00903"/>
    </source>
</evidence>
<dbReference type="InterPro" id="IPR000073">
    <property type="entry name" value="AB_hydrolase_1"/>
</dbReference>
<dbReference type="Gene3D" id="3.40.50.1820">
    <property type="entry name" value="alpha/beta hydrolase"/>
    <property type="match status" value="1"/>
</dbReference>
<proteinExistence type="predicted"/>
<evidence type="ECO:0000313" key="4">
    <source>
        <dbReference type="Proteomes" id="UP000020681"/>
    </source>
</evidence>
<dbReference type="Proteomes" id="UP000020681">
    <property type="component" value="Unassembled WGS sequence"/>
</dbReference>
<sequence length="520" mass="56772">MNCRGTRIHAVEDGEGPLVILLHGFPESWYSWRHQIPALAAADYRVVAVDQRGYGRSSKYRVQKAYRIKELVGDVLGVVDAYGADKAFVIGHDWGAPVAWTFAWLYPQRCAGVVGISVPFAGRGVIGLPGSPFGEHRPNDYHLELAGEGRVWYQDFSAQDGIIAEIEEDVRTWLLGLTYTVSGDGMIAATKAAADAGVDLASMDPIDVIRAGPLCMADGARLKDAFVYPETMPAWFTDADLDFYTGEFERSGFGGPLSFYHNIDNDWHDLADQEGKPLSAPALFIGGQYDVGTTWGAEAIARAHEVMSDYRGTHMVADVGHWIQQEAPDETNRLLLEFLGGCGSELHLRHDSADRRPSRRRRVALRLRLLPLRCDCCLCDGRRCPVGMAASSFTSVSIDPPLVSICVQNTSTTWPKLRNRPRLGVSVLAEGHDEACISLSRKEGDRFAGVFHSELPGGGVVVLGASAWLECRLHSEVPAGDHTIALLEICSLGADPETPPLVFHGSRFRRLAAHPATEPG</sequence>
<evidence type="ECO:0000313" key="3">
    <source>
        <dbReference type="EMBL" id="EUA89027.1"/>
    </source>
</evidence>
<keyword evidence="1 3" id="KW-0378">Hydrolase</keyword>
<keyword evidence="4" id="KW-1185">Reference proteome</keyword>
<dbReference type="Pfam" id="PF01613">
    <property type="entry name" value="Flavin_Reduct"/>
    <property type="match status" value="1"/>
</dbReference>
<organism evidence="3 4">
    <name type="scientific">Mycobacterium ulcerans str. Harvey</name>
    <dbReference type="NCBI Taxonomy" id="1299332"/>
    <lineage>
        <taxon>Bacteria</taxon>
        <taxon>Bacillati</taxon>
        <taxon>Actinomycetota</taxon>
        <taxon>Actinomycetes</taxon>
        <taxon>Mycobacteriales</taxon>
        <taxon>Mycobacteriaceae</taxon>
        <taxon>Mycobacterium</taxon>
        <taxon>Mycobacterium ulcerans group</taxon>
    </lineage>
</organism>
<dbReference type="EMBL" id="JAOL01000129">
    <property type="protein sequence ID" value="EUA89027.1"/>
    <property type="molecule type" value="Genomic_DNA"/>
</dbReference>
<dbReference type="InterPro" id="IPR029058">
    <property type="entry name" value="AB_hydrolase_fold"/>
</dbReference>
<name>A0ABN0QWB7_MYCUL</name>
<dbReference type="Pfam" id="PF00561">
    <property type="entry name" value="Abhydrolase_1"/>
    <property type="match status" value="1"/>
</dbReference>
<dbReference type="Gene3D" id="2.30.110.10">
    <property type="entry name" value="Electron Transport, Fmn-binding Protein, Chain A"/>
    <property type="match status" value="1"/>
</dbReference>
<evidence type="ECO:0000256" key="1">
    <source>
        <dbReference type="ARBA" id="ARBA00022801"/>
    </source>
</evidence>
<protein>
    <submittedName>
        <fullName evidence="3">Alpha/beta hydrolase fold family protein</fullName>
    </submittedName>
</protein>
<dbReference type="SMART" id="SM00903">
    <property type="entry name" value="Flavin_Reduct"/>
    <property type="match status" value="1"/>
</dbReference>
<dbReference type="SUPFAM" id="SSF50475">
    <property type="entry name" value="FMN-binding split barrel"/>
    <property type="match status" value="1"/>
</dbReference>
<feature type="domain" description="Flavin reductase like" evidence="2">
    <location>
        <begin position="372"/>
        <end position="510"/>
    </location>
</feature>